<protein>
    <submittedName>
        <fullName evidence="1">Uncharacterized protein</fullName>
    </submittedName>
</protein>
<comment type="caution">
    <text evidence="1">The sequence shown here is derived from an EMBL/GenBank/DDBJ whole genome shotgun (WGS) entry which is preliminary data.</text>
</comment>
<evidence type="ECO:0000313" key="1">
    <source>
        <dbReference type="EMBL" id="CAK7928799.1"/>
    </source>
</evidence>
<sequence length="38" mass="3909">MTRVDGGGCGGGQVSMANPVGVCLRDFRRSVRACAKPV</sequence>
<accession>A0AAV1U6N3</accession>
<dbReference type="EMBL" id="CAKLBY020000134">
    <property type="protein sequence ID" value="CAK7928799.1"/>
    <property type="molecule type" value="Genomic_DNA"/>
</dbReference>
<dbReference type="Proteomes" id="UP001162060">
    <property type="component" value="Unassembled WGS sequence"/>
</dbReference>
<evidence type="ECO:0000313" key="2">
    <source>
        <dbReference type="Proteomes" id="UP001162060"/>
    </source>
</evidence>
<proteinExistence type="predicted"/>
<gene>
    <name evidence="1" type="ORF">PM001_LOCUS13949</name>
</gene>
<organism evidence="1 2">
    <name type="scientific">Peronospora matthiolae</name>
    <dbReference type="NCBI Taxonomy" id="2874970"/>
    <lineage>
        <taxon>Eukaryota</taxon>
        <taxon>Sar</taxon>
        <taxon>Stramenopiles</taxon>
        <taxon>Oomycota</taxon>
        <taxon>Peronosporomycetes</taxon>
        <taxon>Peronosporales</taxon>
        <taxon>Peronosporaceae</taxon>
        <taxon>Peronospora</taxon>
    </lineage>
</organism>
<dbReference type="AlphaFoldDB" id="A0AAV1U6N3"/>
<name>A0AAV1U6N3_9STRA</name>
<reference evidence="1" key="1">
    <citation type="submission" date="2024-01" db="EMBL/GenBank/DDBJ databases">
        <authorList>
            <person name="Webb A."/>
        </authorList>
    </citation>
    <scope>NUCLEOTIDE SEQUENCE</scope>
    <source>
        <strain evidence="1">Pm1</strain>
    </source>
</reference>